<dbReference type="PANTHER" id="PTHR22916:SF3">
    <property type="entry name" value="UDP-GLCNAC:BETAGAL BETA-1,3-N-ACETYLGLUCOSAMINYLTRANSFERASE-LIKE PROTEIN 1"/>
    <property type="match status" value="1"/>
</dbReference>
<dbReference type="Proteomes" id="UP000292372">
    <property type="component" value="Unassembled WGS sequence"/>
</dbReference>
<comment type="caution">
    <text evidence="2">The sequence shown here is derived from an EMBL/GenBank/DDBJ whole genome shotgun (WGS) entry which is preliminary data.</text>
</comment>
<dbReference type="InterPro" id="IPR001173">
    <property type="entry name" value="Glyco_trans_2-like"/>
</dbReference>
<feature type="domain" description="Glycosyltransferase 2-like" evidence="1">
    <location>
        <begin position="5"/>
        <end position="131"/>
    </location>
</feature>
<keyword evidence="2" id="KW-0808">Transferase</keyword>
<keyword evidence="3" id="KW-1185">Reference proteome</keyword>
<sequence>MTLLSVHLLTYNNEKHIEITLESIVNQKVNFEYEIVIGDDCSTDNTTDILTKYELQYPTLIKLERNETQLGILKNFKTTLDRCNGKYVFDLAGDDIIQSENALQKMVDALQKDTNIGFVDCGYDRLDDKNGRIIRFKNRKIITASKTAYLNAVLMGKIIPVGLCYNKDLLYQYVDFETYFKMNLTIEDYPILVDMIMNTNFSRIIESLVTYRVHDTSYSHKKTFENHFFLNNQMRNLFDYMAKKYSYPENIKQSFHNNSHKELLFFAGYFEKKELGEEVFQNIKSKNVKDYIHYYASQNKLFRKLIAII</sequence>
<dbReference type="Gene3D" id="3.90.550.10">
    <property type="entry name" value="Spore Coat Polysaccharide Biosynthesis Protein SpsA, Chain A"/>
    <property type="match status" value="1"/>
</dbReference>
<dbReference type="Pfam" id="PF00535">
    <property type="entry name" value="Glycos_transf_2"/>
    <property type="match status" value="1"/>
</dbReference>
<name>A0A4Q9FNL7_9FLAO</name>
<proteinExistence type="predicted"/>
<evidence type="ECO:0000259" key="1">
    <source>
        <dbReference type="Pfam" id="PF00535"/>
    </source>
</evidence>
<evidence type="ECO:0000313" key="2">
    <source>
        <dbReference type="EMBL" id="TBN13924.1"/>
    </source>
</evidence>
<dbReference type="SUPFAM" id="SSF53448">
    <property type="entry name" value="Nucleotide-diphospho-sugar transferases"/>
    <property type="match status" value="1"/>
</dbReference>
<accession>A0A4Q9FNL7</accession>
<dbReference type="OrthoDB" id="199095at2"/>
<protein>
    <submittedName>
        <fullName evidence="2">Glycosyltransferase</fullName>
    </submittedName>
</protein>
<evidence type="ECO:0000313" key="3">
    <source>
        <dbReference type="Proteomes" id="UP000292372"/>
    </source>
</evidence>
<dbReference type="EMBL" id="SIRS01000006">
    <property type="protein sequence ID" value="TBN13924.1"/>
    <property type="molecule type" value="Genomic_DNA"/>
</dbReference>
<gene>
    <name evidence="2" type="ORF">EYD46_15665</name>
</gene>
<dbReference type="AlphaFoldDB" id="A0A4Q9FNL7"/>
<dbReference type="RefSeq" id="WP_130938108.1">
    <property type="nucleotide sequence ID" value="NZ_BMEE01000005.1"/>
</dbReference>
<organism evidence="2 3">
    <name type="scientific">Hyunsoonleella pacifica</name>
    <dbReference type="NCBI Taxonomy" id="1080224"/>
    <lineage>
        <taxon>Bacteria</taxon>
        <taxon>Pseudomonadati</taxon>
        <taxon>Bacteroidota</taxon>
        <taxon>Flavobacteriia</taxon>
        <taxon>Flavobacteriales</taxon>
        <taxon>Flavobacteriaceae</taxon>
    </lineage>
</organism>
<dbReference type="PANTHER" id="PTHR22916">
    <property type="entry name" value="GLYCOSYLTRANSFERASE"/>
    <property type="match status" value="1"/>
</dbReference>
<dbReference type="GO" id="GO:0016758">
    <property type="term" value="F:hexosyltransferase activity"/>
    <property type="evidence" value="ECO:0007669"/>
    <property type="project" value="UniProtKB-ARBA"/>
</dbReference>
<reference evidence="2 3" key="1">
    <citation type="journal article" date="2015" name="Int. J. Syst. Evol. Microbiol.">
        <title>Hyunsoonleella pacifica sp. nov., isolated from seawater of South Pacific Gyre.</title>
        <authorList>
            <person name="Gao X."/>
            <person name="Zhang Z."/>
            <person name="Dai X."/>
            <person name="Zhang X.H."/>
        </authorList>
    </citation>
    <scope>NUCLEOTIDE SEQUENCE [LARGE SCALE GENOMIC DNA]</scope>
    <source>
        <strain evidence="2 3">SW033</strain>
    </source>
</reference>
<dbReference type="InterPro" id="IPR029044">
    <property type="entry name" value="Nucleotide-diphossugar_trans"/>
</dbReference>